<organism evidence="7 8">
    <name type="scientific">Drosophila pseudoobscura pseudoobscura</name>
    <name type="common">Fruit fly</name>
    <dbReference type="NCBI Taxonomy" id="46245"/>
    <lineage>
        <taxon>Eukaryota</taxon>
        <taxon>Metazoa</taxon>
        <taxon>Ecdysozoa</taxon>
        <taxon>Arthropoda</taxon>
        <taxon>Hexapoda</taxon>
        <taxon>Insecta</taxon>
        <taxon>Pterygota</taxon>
        <taxon>Neoptera</taxon>
        <taxon>Endopterygota</taxon>
        <taxon>Diptera</taxon>
        <taxon>Brachycera</taxon>
        <taxon>Muscomorpha</taxon>
        <taxon>Ephydroidea</taxon>
        <taxon>Drosophilidae</taxon>
        <taxon>Drosophila</taxon>
        <taxon>Sophophora</taxon>
    </lineage>
</organism>
<feature type="domain" description="Ig-like" evidence="5">
    <location>
        <begin position="161"/>
        <end position="251"/>
    </location>
</feature>
<dbReference type="InterPro" id="IPR003598">
    <property type="entry name" value="Ig_sub2"/>
</dbReference>
<keyword evidence="4" id="KW-0812">Transmembrane</keyword>
<protein>
    <submittedName>
        <fullName evidence="8">Uncharacterized protein plum</fullName>
    </submittedName>
</protein>
<gene>
    <name evidence="8" type="primary">plum</name>
</gene>
<dbReference type="RefSeq" id="XP_001358240.4">
    <property type="nucleotide sequence ID" value="XM_001358203.4"/>
</dbReference>
<dbReference type="Pfam" id="PF13927">
    <property type="entry name" value="Ig_3"/>
    <property type="match status" value="2"/>
</dbReference>
<feature type="region of interest" description="Disordered" evidence="3">
    <location>
        <begin position="1213"/>
        <end position="1288"/>
    </location>
</feature>
<keyword evidence="4" id="KW-0472">Membrane</keyword>
<dbReference type="KEGG" id="dpo:4801081"/>
<dbReference type="GO" id="GO:0098609">
    <property type="term" value="P:cell-cell adhesion"/>
    <property type="evidence" value="ECO:0007669"/>
    <property type="project" value="TreeGrafter"/>
</dbReference>
<name>A0A6I8UN87_DROPS</name>
<feature type="compositionally biased region" description="Polar residues" evidence="3">
    <location>
        <begin position="1258"/>
        <end position="1269"/>
    </location>
</feature>
<dbReference type="InParanoid" id="A0A6I8UN87"/>
<feature type="region of interest" description="Disordered" evidence="3">
    <location>
        <begin position="1126"/>
        <end position="1157"/>
    </location>
</feature>
<dbReference type="GO" id="GO:0048731">
    <property type="term" value="P:system development"/>
    <property type="evidence" value="ECO:0007669"/>
    <property type="project" value="UniProtKB-ARBA"/>
</dbReference>
<keyword evidence="1" id="KW-0677">Repeat</keyword>
<evidence type="ECO:0000256" key="3">
    <source>
        <dbReference type="SAM" id="MobiDB-lite"/>
    </source>
</evidence>
<feature type="domain" description="Ig-like" evidence="5">
    <location>
        <begin position="58"/>
        <end position="159"/>
    </location>
</feature>
<feature type="compositionally biased region" description="Low complexity" evidence="3">
    <location>
        <begin position="1133"/>
        <end position="1155"/>
    </location>
</feature>
<dbReference type="SUPFAM" id="SSF48726">
    <property type="entry name" value="Immunoglobulin"/>
    <property type="match status" value="3"/>
</dbReference>
<dbReference type="SUPFAM" id="SSF49265">
    <property type="entry name" value="Fibronectin type III"/>
    <property type="match status" value="1"/>
</dbReference>
<dbReference type="FunCoup" id="A0A6I8UN87">
    <property type="interactions" value="6"/>
</dbReference>
<dbReference type="PANTHER" id="PTHR44170:SF6">
    <property type="entry name" value="CONTACTIN"/>
    <property type="match status" value="1"/>
</dbReference>
<reference evidence="8" key="2">
    <citation type="submission" date="2025-08" db="UniProtKB">
        <authorList>
            <consortium name="RefSeq"/>
        </authorList>
    </citation>
    <scope>IDENTIFICATION</scope>
    <source>
        <strain evidence="8">MV-25-SWS-2005</strain>
        <tissue evidence="8">Whole body</tissue>
    </source>
</reference>
<evidence type="ECO:0000256" key="1">
    <source>
        <dbReference type="ARBA" id="ARBA00022737"/>
    </source>
</evidence>
<dbReference type="Gene3D" id="2.60.40.10">
    <property type="entry name" value="Immunoglobulins"/>
    <property type="match status" value="3"/>
</dbReference>
<dbReference type="PROSITE" id="PS50835">
    <property type="entry name" value="IG_LIKE"/>
    <property type="match status" value="4"/>
</dbReference>
<dbReference type="PANTHER" id="PTHR44170">
    <property type="entry name" value="PROTEIN SIDEKICK"/>
    <property type="match status" value="1"/>
</dbReference>
<dbReference type="PROSITE" id="PS50853">
    <property type="entry name" value="FN3"/>
    <property type="match status" value="1"/>
</dbReference>
<keyword evidence="4" id="KW-1133">Transmembrane helix</keyword>
<reference evidence="7" key="1">
    <citation type="submission" date="2024-06" db="UniProtKB">
        <authorList>
            <consortium name="RefSeq"/>
        </authorList>
    </citation>
    <scope>NUCLEOTIDE SEQUENCE [LARGE SCALE GENOMIC DNA]</scope>
    <source>
        <strain evidence="7">MV2-25</strain>
    </source>
</reference>
<feature type="domain" description="Ig-like" evidence="5">
    <location>
        <begin position="274"/>
        <end position="339"/>
    </location>
</feature>
<feature type="compositionally biased region" description="Low complexity" evidence="3">
    <location>
        <begin position="1224"/>
        <end position="1242"/>
    </location>
</feature>
<feature type="transmembrane region" description="Helical" evidence="4">
    <location>
        <begin position="907"/>
        <end position="931"/>
    </location>
</feature>
<dbReference type="InterPro" id="IPR003599">
    <property type="entry name" value="Ig_sub"/>
</dbReference>
<evidence type="ECO:0000313" key="8">
    <source>
        <dbReference type="RefSeq" id="XP_001358240.4"/>
    </source>
</evidence>
<sequence length="1324" mass="145454">MFLFYNRSLFVIELLEILLLLLPVLLLTDNNGGLTLTKQPTTVAAAISQPKNTSALRPYLQIKKHSVTRVTISKPHAPYFLPCEPILNGYNNYQENQPIYCLWYRNDEAIVKLSIRKSEFFQYENGTLRLPPNERASGVYRCKVEWDEAAVLSDSITVEYPVLKRLFPGQQQAANLSALESRPLVLSCPFLSVPPARISWYFGNESLANDNSALILSNGTLILRHLRREQAGKYKCLAQNQYASKAHRQFVWLLRVEPNGGERETAVSEAQLLPAFQNGTVYVPAGGSVLLQCHAVADFVPIEWWLQYPNNTLLKMSNNSVALAIANASESRHEGLYSCITPLETQTFHVIVTTPPRIVGTLPVELVFISLSKTLSCRAEGHPQPSIVWYHNGVQLNSSYTRFISGNDLHIHSFDPEEEGIYQCMARNVAGEDSATGEMRFKRQLEQGNPLQNIRCYPHSFHTINITFDSSTLESMFVVYIVRSNPHSWTSFAPMKLNHTSFVVISTNLPVYRPFALITRFLYPTSEVRSGTAVPQQMIVSSLRSMPVTCCTQGLMLRPIGLGNDTYVKWSQAELDNKKYFILQFSINHTHPHPSQLLNGPLHGTLSPVEEKVDEVRRHLTIIQPLNQTAAATVLRNAEHEVLDNEVDDLTLEMEEDIFSLVVDASVTGMLLQRFMRIKMRVLIITSENEFLGQDFRYVQWKIIENGTSEQSNMPFRLTTMESRALAFKFLDSLNETCVYECHLVKPMHNTNQESKCQERTIFNSVLLVSGLSANERYNFHFYNCKTRIFYGEIDVRTLPDPPGTISNSKLIKQNGLKLIWEPPVNPNGRVHHYNIIWTLDSVMHEANVLECSVCSYKFPNVSVSDKIHVAVRVVGETGVGAPMYFDMASNSHNLLEEDRASSRSEVYSGIAIGSLLSIACVIIFALFIILQQRRFKARVQGPTHLTTPTDINFGNLSSASGMPGDSAGGLSGGTLQQDCHEMQTLIPRSRYHIELLPEHTLEYQTSSAHAAAIHLPNGHGSVQIVARLPPHEGHSELSIAGVHNLSQLPLCGGGSPERKTVQDAMLQEAKAFYIPYRHTPPNAVALGAGGPKQCSSANGDGGGCLEVAVPPNSLPLVATVTGLGGAGGGSGSASARRSGSLSSSSASSNSNGSSKKQFHTNFVRHSNSNDGICLLAEEEAAATLTPTSEHEYAAVCLTNGFKLPADMTKQARSAAANASTKYNNSSSSGSNNNNGSSSNNSQKKRPAAGQPKDRQRGNGNPISFSHNASIVPANGPQASSVASVGTTTTATATATASGQVAMSKQPWPAATVVHRRAQVDPNG</sequence>
<evidence type="ECO:0000259" key="6">
    <source>
        <dbReference type="PROSITE" id="PS50853"/>
    </source>
</evidence>
<dbReference type="GO" id="GO:0016020">
    <property type="term" value="C:membrane"/>
    <property type="evidence" value="ECO:0007669"/>
    <property type="project" value="UniProtKB-SubCell"/>
</dbReference>
<dbReference type="InterPro" id="IPR007110">
    <property type="entry name" value="Ig-like_dom"/>
</dbReference>
<dbReference type="InterPro" id="IPR036116">
    <property type="entry name" value="FN3_sf"/>
</dbReference>
<feature type="domain" description="Ig-like" evidence="5">
    <location>
        <begin position="356"/>
        <end position="442"/>
    </location>
</feature>
<proteinExistence type="predicted"/>
<dbReference type="CDD" id="cd00063">
    <property type="entry name" value="FN3"/>
    <property type="match status" value="1"/>
</dbReference>
<dbReference type="Proteomes" id="UP000001819">
    <property type="component" value="Chromosome 2"/>
</dbReference>
<evidence type="ECO:0000313" key="7">
    <source>
        <dbReference type="Proteomes" id="UP000001819"/>
    </source>
</evidence>
<evidence type="ECO:0000256" key="4">
    <source>
        <dbReference type="SAM" id="Phobius"/>
    </source>
</evidence>
<evidence type="ECO:0000259" key="5">
    <source>
        <dbReference type="PROSITE" id="PS50835"/>
    </source>
</evidence>
<evidence type="ECO:0000256" key="2">
    <source>
        <dbReference type="ARBA" id="ARBA00023157"/>
    </source>
</evidence>
<keyword evidence="7" id="KW-1185">Reference proteome</keyword>
<feature type="compositionally biased region" description="Low complexity" evidence="3">
    <location>
        <begin position="1278"/>
        <end position="1288"/>
    </location>
</feature>
<dbReference type="CDD" id="cd00096">
    <property type="entry name" value="Ig"/>
    <property type="match status" value="2"/>
</dbReference>
<accession>A0A6I8UN87</accession>
<dbReference type="GO" id="GO:0048513">
    <property type="term" value="P:animal organ development"/>
    <property type="evidence" value="ECO:0007669"/>
    <property type="project" value="UniProtKB-ARBA"/>
</dbReference>
<dbReference type="SMART" id="SM00408">
    <property type="entry name" value="IGc2"/>
    <property type="match status" value="3"/>
</dbReference>
<dbReference type="InterPro" id="IPR003961">
    <property type="entry name" value="FN3_dom"/>
</dbReference>
<feature type="domain" description="Fibronectin type-III" evidence="6">
    <location>
        <begin position="802"/>
        <end position="895"/>
    </location>
</feature>
<dbReference type="SMART" id="SM00409">
    <property type="entry name" value="IG"/>
    <property type="match status" value="4"/>
</dbReference>
<dbReference type="InterPro" id="IPR036179">
    <property type="entry name" value="Ig-like_dom_sf"/>
</dbReference>
<keyword evidence="2" id="KW-1015">Disulfide bond</keyword>
<dbReference type="InterPro" id="IPR013783">
    <property type="entry name" value="Ig-like_fold"/>
</dbReference>